<evidence type="ECO:0000313" key="2">
    <source>
        <dbReference type="Proteomes" id="UP000812440"/>
    </source>
</evidence>
<dbReference type="GO" id="GO:0051082">
    <property type="term" value="F:unfolded protein binding"/>
    <property type="evidence" value="ECO:0007669"/>
    <property type="project" value="InterPro"/>
</dbReference>
<reference evidence="1" key="1">
    <citation type="thesis" date="2020" institute="ProQuest LLC" country="789 East Eisenhower Parkway, Ann Arbor, MI, USA">
        <title>Comparative Genomics and Chromosome Evolution.</title>
        <authorList>
            <person name="Mudd A.B."/>
        </authorList>
    </citation>
    <scope>NUCLEOTIDE SEQUENCE</scope>
    <source>
        <strain evidence="1">Female2</strain>
        <tissue evidence="1">Blood</tissue>
    </source>
</reference>
<accession>A0A8T2JKM2</accession>
<dbReference type="InterPro" id="IPR002423">
    <property type="entry name" value="Cpn60/GroEL/TCP-1"/>
</dbReference>
<dbReference type="PANTHER" id="PTHR46787:SF1">
    <property type="entry name" value="MOLECULAR CHAPERONE MKKS"/>
    <property type="match status" value="1"/>
</dbReference>
<dbReference type="GO" id="GO:0032502">
    <property type="term" value="P:developmental process"/>
    <property type="evidence" value="ECO:0007669"/>
    <property type="project" value="TreeGrafter"/>
</dbReference>
<dbReference type="Gene3D" id="3.50.7.10">
    <property type="entry name" value="GroEL"/>
    <property type="match status" value="1"/>
</dbReference>
<sequence length="572" mass="62765">MSRVELKKPSVCTAGPLTNTSVKGSLSVIHGIIMSCYGPLGRMKQIHNGTGGCVLTTSQSSALFSGFSVSHPVIKLLIASIRNHISSFSDCGLFAANLCCYLVSHFLNLNISRPIIIKLSRILLNLCIGYLRSDECACKMKIEFNSSKPLFCLTKSVISSKPACMLTIQEADYISTLILKAFLFTVPNTLEPSSILGKTVIVPVEGQNVMESSVLPGLLLDMPEFFWSRSVPSEGLPSVEIKLALFSISLSGDFSETGEGTVHILNGVDTEGVMLDQLLILGEKLVEDNVNLLVCQKVVHPTLKQYLKRQNVFTVDRLGVALVEPLSLMTGAQPIASLSSIPDTCYGRLQSLSRWTLGSKHFWHFIPFDTSVCSFVLCNRSETSLKELMRTCKAAEHVLHLTLKDPFVLLGGGCTEVHLAAVLRYKSANMQSHCLNELNCTAAEYQLVSDSFCLSLESVARNLEHDRGERLLDLQEGHCWSASSDGALDFQCSATGQQCGCGMYSRDDSFKWNVLGSRYEPFSPRKSTQTHSPTRMDKLVLDCFTAKWNGMQVAVNTAALILDLSYVVEDQN</sequence>
<name>A0A8T2JKM2_9PIPI</name>
<dbReference type="GO" id="GO:0051131">
    <property type="term" value="P:chaperone-mediated protein complex assembly"/>
    <property type="evidence" value="ECO:0007669"/>
    <property type="project" value="TreeGrafter"/>
</dbReference>
<dbReference type="InterPro" id="IPR027410">
    <property type="entry name" value="TCP-1-like_intermed_sf"/>
</dbReference>
<dbReference type="AlphaFoldDB" id="A0A8T2JKM2"/>
<comment type="caution">
    <text evidence="1">The sequence shown here is derived from an EMBL/GenBank/DDBJ whole genome shotgun (WGS) entry which is preliminary data.</text>
</comment>
<dbReference type="EMBL" id="JAACNH010000004">
    <property type="protein sequence ID" value="KAG8443870.1"/>
    <property type="molecule type" value="Genomic_DNA"/>
</dbReference>
<evidence type="ECO:0000313" key="1">
    <source>
        <dbReference type="EMBL" id="KAG8443870.1"/>
    </source>
</evidence>
<dbReference type="Proteomes" id="UP000812440">
    <property type="component" value="Chromosome 5"/>
</dbReference>
<dbReference type="InterPro" id="IPR027409">
    <property type="entry name" value="GroEL-like_apical_dom_sf"/>
</dbReference>
<protein>
    <recommendedName>
        <fullName evidence="3">McKusick-Kaufman syndrome</fullName>
    </recommendedName>
</protein>
<dbReference type="GO" id="GO:0060271">
    <property type="term" value="P:cilium assembly"/>
    <property type="evidence" value="ECO:0007669"/>
    <property type="project" value="InterPro"/>
</dbReference>
<dbReference type="PANTHER" id="PTHR46787">
    <property type="entry name" value="SYNDROMES PUTATIVE CHAPERONIN-RELATED"/>
    <property type="match status" value="1"/>
</dbReference>
<dbReference type="SUPFAM" id="SSF48592">
    <property type="entry name" value="GroEL equatorial domain-like"/>
    <property type="match status" value="1"/>
</dbReference>
<gene>
    <name evidence="1" type="ORF">GDO86_009167</name>
</gene>
<organism evidence="1 2">
    <name type="scientific">Hymenochirus boettgeri</name>
    <name type="common">Congo dwarf clawed frog</name>
    <dbReference type="NCBI Taxonomy" id="247094"/>
    <lineage>
        <taxon>Eukaryota</taxon>
        <taxon>Metazoa</taxon>
        <taxon>Chordata</taxon>
        <taxon>Craniata</taxon>
        <taxon>Vertebrata</taxon>
        <taxon>Euteleostomi</taxon>
        <taxon>Amphibia</taxon>
        <taxon>Batrachia</taxon>
        <taxon>Anura</taxon>
        <taxon>Pipoidea</taxon>
        <taxon>Pipidae</taxon>
        <taxon>Pipinae</taxon>
        <taxon>Hymenochirus</taxon>
    </lineage>
</organism>
<evidence type="ECO:0008006" key="3">
    <source>
        <dbReference type="Google" id="ProtNLM"/>
    </source>
</evidence>
<dbReference type="GO" id="GO:0005634">
    <property type="term" value="C:nucleus"/>
    <property type="evidence" value="ECO:0007669"/>
    <property type="project" value="TreeGrafter"/>
</dbReference>
<dbReference type="GO" id="GO:1902636">
    <property type="term" value="C:kinociliary basal body"/>
    <property type="evidence" value="ECO:0007669"/>
    <property type="project" value="TreeGrafter"/>
</dbReference>
<dbReference type="GO" id="GO:0006457">
    <property type="term" value="P:protein folding"/>
    <property type="evidence" value="ECO:0007669"/>
    <property type="project" value="InterPro"/>
</dbReference>
<proteinExistence type="predicted"/>
<dbReference type="OrthoDB" id="528704at2759"/>
<dbReference type="Pfam" id="PF00118">
    <property type="entry name" value="Cpn60_TCP1"/>
    <property type="match status" value="1"/>
</dbReference>
<dbReference type="Gene3D" id="1.10.560.10">
    <property type="entry name" value="GroEL-like equatorial domain"/>
    <property type="match status" value="1"/>
</dbReference>
<dbReference type="GO" id="GO:0005737">
    <property type="term" value="C:cytoplasm"/>
    <property type="evidence" value="ECO:0007669"/>
    <property type="project" value="TreeGrafter"/>
</dbReference>
<dbReference type="GO" id="GO:0005524">
    <property type="term" value="F:ATP binding"/>
    <property type="evidence" value="ECO:0007669"/>
    <property type="project" value="InterPro"/>
</dbReference>
<dbReference type="InterPro" id="IPR028790">
    <property type="entry name" value="MKKS"/>
</dbReference>
<dbReference type="SUPFAM" id="SSF52029">
    <property type="entry name" value="GroEL apical domain-like"/>
    <property type="match status" value="1"/>
</dbReference>
<dbReference type="Gene3D" id="3.30.260.10">
    <property type="entry name" value="TCP-1-like chaperonin intermediate domain"/>
    <property type="match status" value="1"/>
</dbReference>
<keyword evidence="2" id="KW-1185">Reference proteome</keyword>
<dbReference type="InterPro" id="IPR027413">
    <property type="entry name" value="GROEL-like_equatorial_sf"/>
</dbReference>